<evidence type="ECO:0000313" key="1">
    <source>
        <dbReference type="EMBL" id="KAJ8009643.1"/>
    </source>
</evidence>
<keyword evidence="2" id="KW-1185">Reference proteome</keyword>
<name>A0ACC2H0S0_DALPE</name>
<proteinExistence type="predicted"/>
<accession>A0ACC2H0S0</accession>
<dbReference type="EMBL" id="CM055734">
    <property type="protein sequence ID" value="KAJ8009643.1"/>
    <property type="molecule type" value="Genomic_DNA"/>
</dbReference>
<reference evidence="1" key="1">
    <citation type="submission" date="2021-05" db="EMBL/GenBank/DDBJ databases">
        <authorList>
            <person name="Pan Q."/>
            <person name="Jouanno E."/>
            <person name="Zahm M."/>
            <person name="Klopp C."/>
            <person name="Cabau C."/>
            <person name="Louis A."/>
            <person name="Berthelot C."/>
            <person name="Parey E."/>
            <person name="Roest Crollius H."/>
            <person name="Montfort J."/>
            <person name="Robinson-Rechavi M."/>
            <person name="Bouchez O."/>
            <person name="Lampietro C."/>
            <person name="Lopez Roques C."/>
            <person name="Donnadieu C."/>
            <person name="Postlethwait J."/>
            <person name="Bobe J."/>
            <person name="Dillon D."/>
            <person name="Chandos A."/>
            <person name="von Hippel F."/>
            <person name="Guiguen Y."/>
        </authorList>
    </citation>
    <scope>NUCLEOTIDE SEQUENCE</scope>
    <source>
        <strain evidence="1">YG-Jan2019</strain>
    </source>
</reference>
<evidence type="ECO:0000313" key="2">
    <source>
        <dbReference type="Proteomes" id="UP001157502"/>
    </source>
</evidence>
<dbReference type="Proteomes" id="UP001157502">
    <property type="component" value="Chromosome 7"/>
</dbReference>
<gene>
    <name evidence="1" type="ORF">DPEC_G00091050</name>
</gene>
<sequence length="129" mass="14346">MRYAPGQPLSLITTRARLAAVTHVSYEAESRTKEADVLLLTQRPPVSVFVQLGTVERDVIHDHHTIEERQQLIQTSLRPAHLGLQMKANEVDIKGFQWGREYQEGLTGGGWASACCLLPYPIGTSAPRL</sequence>
<organism evidence="1 2">
    <name type="scientific">Dallia pectoralis</name>
    <name type="common">Alaska blackfish</name>
    <dbReference type="NCBI Taxonomy" id="75939"/>
    <lineage>
        <taxon>Eukaryota</taxon>
        <taxon>Metazoa</taxon>
        <taxon>Chordata</taxon>
        <taxon>Craniata</taxon>
        <taxon>Vertebrata</taxon>
        <taxon>Euteleostomi</taxon>
        <taxon>Actinopterygii</taxon>
        <taxon>Neopterygii</taxon>
        <taxon>Teleostei</taxon>
        <taxon>Protacanthopterygii</taxon>
        <taxon>Esociformes</taxon>
        <taxon>Umbridae</taxon>
        <taxon>Dallia</taxon>
    </lineage>
</organism>
<protein>
    <submittedName>
        <fullName evidence="1">Uncharacterized protein</fullName>
    </submittedName>
</protein>
<comment type="caution">
    <text evidence="1">The sequence shown here is derived from an EMBL/GenBank/DDBJ whole genome shotgun (WGS) entry which is preliminary data.</text>
</comment>